<comment type="subcellular location">
    <subcellularLocation>
        <location evidence="1">Nucleus</location>
    </subcellularLocation>
</comment>
<evidence type="ECO:0000259" key="12">
    <source>
        <dbReference type="PROSITE" id="PS51192"/>
    </source>
</evidence>
<feature type="domain" description="Helicase C-terminal" evidence="13">
    <location>
        <begin position="625"/>
        <end position="786"/>
    </location>
</feature>
<keyword evidence="3" id="KW-0547">Nucleotide-binding</keyword>
<feature type="compositionally biased region" description="Polar residues" evidence="11">
    <location>
        <begin position="962"/>
        <end position="971"/>
    </location>
</feature>
<dbReference type="Gene3D" id="3.40.50.300">
    <property type="entry name" value="P-loop containing nucleotide triphosphate hydrolases"/>
    <property type="match status" value="1"/>
</dbReference>
<keyword evidence="6" id="KW-0347">Helicase</keyword>
<dbReference type="FunFam" id="3.40.50.10810:FF:000039">
    <property type="entry name" value="DNA repair protein Rhp26/Rad26"/>
    <property type="match status" value="1"/>
</dbReference>
<dbReference type="Proteomes" id="UP000761534">
    <property type="component" value="Unassembled WGS sequence"/>
</dbReference>
<dbReference type="Pfam" id="PF25875">
    <property type="entry name" value="WHD_Rad26_CSB"/>
    <property type="match status" value="1"/>
</dbReference>
<dbReference type="GO" id="GO:0005524">
    <property type="term" value="F:ATP binding"/>
    <property type="evidence" value="ECO:0007669"/>
    <property type="project" value="InterPro"/>
</dbReference>
<evidence type="ECO:0000256" key="7">
    <source>
        <dbReference type="ARBA" id="ARBA00022840"/>
    </source>
</evidence>
<keyword evidence="10" id="KW-0539">Nucleus</keyword>
<comment type="caution">
    <text evidence="14">The sequence shown here is derived from an EMBL/GenBank/DDBJ whole genome shotgun (WGS) entry which is preliminary data.</text>
</comment>
<dbReference type="SMART" id="SM00490">
    <property type="entry name" value="HELICc"/>
    <property type="match status" value="1"/>
</dbReference>
<dbReference type="InterPro" id="IPR038718">
    <property type="entry name" value="SNF2-like_sf"/>
</dbReference>
<dbReference type="SMART" id="SM00487">
    <property type="entry name" value="DEXDc"/>
    <property type="match status" value="1"/>
</dbReference>
<dbReference type="OrthoDB" id="413460at2759"/>
<dbReference type="Pfam" id="PF00271">
    <property type="entry name" value="Helicase_C"/>
    <property type="match status" value="1"/>
</dbReference>
<evidence type="ECO:0000256" key="5">
    <source>
        <dbReference type="ARBA" id="ARBA00022801"/>
    </source>
</evidence>
<feature type="compositionally biased region" description="Basic and acidic residues" evidence="11">
    <location>
        <begin position="1"/>
        <end position="11"/>
    </location>
</feature>
<feature type="region of interest" description="Disordered" evidence="11">
    <location>
        <begin position="160"/>
        <end position="201"/>
    </location>
</feature>
<reference evidence="14" key="1">
    <citation type="journal article" date="2019" name="G3 (Bethesda)">
        <title>Genome Assemblies of Two Rare Opportunistic Yeast Pathogens: Diutina rugosa (syn. Candida rugosa) and Trichomonascus ciferrii (syn. Candida ciferrii).</title>
        <authorList>
            <person name="Mixao V."/>
            <person name="Saus E."/>
            <person name="Hansen A.P."/>
            <person name="Lass-Florl C."/>
            <person name="Gabaldon T."/>
        </authorList>
    </citation>
    <scope>NUCLEOTIDE SEQUENCE</scope>
    <source>
        <strain evidence="14">CBS 4856</strain>
    </source>
</reference>
<evidence type="ECO:0000256" key="1">
    <source>
        <dbReference type="ARBA" id="ARBA00004123"/>
    </source>
</evidence>
<dbReference type="InterPro" id="IPR027417">
    <property type="entry name" value="P-loop_NTPase"/>
</dbReference>
<evidence type="ECO:0000313" key="14">
    <source>
        <dbReference type="EMBL" id="KAA8914434.1"/>
    </source>
</evidence>
<dbReference type="GO" id="GO:0008094">
    <property type="term" value="F:ATP-dependent activity, acting on DNA"/>
    <property type="evidence" value="ECO:0007669"/>
    <property type="project" value="TreeGrafter"/>
</dbReference>
<keyword evidence="5" id="KW-0378">Hydrolase</keyword>
<dbReference type="AlphaFoldDB" id="A0A642VBE4"/>
<comment type="similarity">
    <text evidence="2">Belongs to the SNF2/RAD54 helicase family.</text>
</comment>
<dbReference type="InterPro" id="IPR014001">
    <property type="entry name" value="Helicase_ATP-bd"/>
</dbReference>
<evidence type="ECO:0000256" key="6">
    <source>
        <dbReference type="ARBA" id="ARBA00022806"/>
    </source>
</evidence>
<keyword evidence="7" id="KW-0067">ATP-binding</keyword>
<dbReference type="CDD" id="cd18793">
    <property type="entry name" value="SF2_C_SNF"/>
    <property type="match status" value="1"/>
</dbReference>
<feature type="region of interest" description="Disordered" evidence="11">
    <location>
        <begin position="1"/>
        <end position="25"/>
    </location>
</feature>
<evidence type="ECO:0000256" key="9">
    <source>
        <dbReference type="ARBA" id="ARBA00023204"/>
    </source>
</evidence>
<dbReference type="GO" id="GO:0005634">
    <property type="term" value="C:nucleus"/>
    <property type="evidence" value="ECO:0007669"/>
    <property type="project" value="TreeGrafter"/>
</dbReference>
<gene>
    <name evidence="14" type="ORF">TRICI_002932</name>
</gene>
<dbReference type="SUPFAM" id="SSF52540">
    <property type="entry name" value="P-loop containing nucleoside triphosphate hydrolases"/>
    <property type="match status" value="2"/>
</dbReference>
<evidence type="ECO:0008006" key="16">
    <source>
        <dbReference type="Google" id="ProtNLM"/>
    </source>
</evidence>
<dbReference type="EMBL" id="SWFS01000201">
    <property type="protein sequence ID" value="KAA8914434.1"/>
    <property type="molecule type" value="Genomic_DNA"/>
</dbReference>
<evidence type="ECO:0000256" key="3">
    <source>
        <dbReference type="ARBA" id="ARBA00022741"/>
    </source>
</evidence>
<dbReference type="GO" id="GO:0006283">
    <property type="term" value="P:transcription-coupled nucleotide-excision repair"/>
    <property type="evidence" value="ECO:0007669"/>
    <property type="project" value="TreeGrafter"/>
</dbReference>
<proteinExistence type="inferred from homology"/>
<evidence type="ECO:0000259" key="13">
    <source>
        <dbReference type="PROSITE" id="PS51194"/>
    </source>
</evidence>
<dbReference type="InterPro" id="IPR058951">
    <property type="entry name" value="WHD_Rad26_CSB-like"/>
</dbReference>
<feature type="compositionally biased region" description="Low complexity" evidence="11">
    <location>
        <begin position="810"/>
        <end position="820"/>
    </location>
</feature>
<dbReference type="PROSITE" id="PS51194">
    <property type="entry name" value="HELICASE_CTER"/>
    <property type="match status" value="1"/>
</dbReference>
<feature type="compositionally biased region" description="Low complexity" evidence="11">
    <location>
        <begin position="944"/>
        <end position="961"/>
    </location>
</feature>
<dbReference type="Pfam" id="PF00176">
    <property type="entry name" value="SNF2-rel_dom"/>
    <property type="match status" value="1"/>
</dbReference>
<dbReference type="InterPro" id="IPR000330">
    <property type="entry name" value="SNF2_N"/>
</dbReference>
<dbReference type="GO" id="GO:0016787">
    <property type="term" value="F:hydrolase activity"/>
    <property type="evidence" value="ECO:0007669"/>
    <property type="project" value="UniProtKB-KW"/>
</dbReference>
<keyword evidence="8" id="KW-0238">DNA-binding</keyword>
<protein>
    <recommendedName>
        <fullName evidence="16">DNA repair and recombination protein RAD26</fullName>
    </recommendedName>
</protein>
<evidence type="ECO:0000256" key="2">
    <source>
        <dbReference type="ARBA" id="ARBA00007025"/>
    </source>
</evidence>
<dbReference type="PANTHER" id="PTHR45629">
    <property type="entry name" value="SNF2/RAD54 FAMILY MEMBER"/>
    <property type="match status" value="1"/>
</dbReference>
<dbReference type="InterPro" id="IPR050496">
    <property type="entry name" value="SNF2_RAD54_helicase_repair"/>
</dbReference>
<keyword evidence="9" id="KW-0234">DNA repair</keyword>
<dbReference type="VEuPathDB" id="FungiDB:TRICI_002932"/>
<dbReference type="InterPro" id="IPR049730">
    <property type="entry name" value="SNF2/RAD54-like_C"/>
</dbReference>
<feature type="domain" description="Helicase ATP-binding" evidence="12">
    <location>
        <begin position="291"/>
        <end position="487"/>
    </location>
</feature>
<dbReference type="CDD" id="cd18000">
    <property type="entry name" value="DEXHc_ERCC6"/>
    <property type="match status" value="1"/>
</dbReference>
<evidence type="ECO:0000256" key="10">
    <source>
        <dbReference type="ARBA" id="ARBA00023242"/>
    </source>
</evidence>
<feature type="compositionally biased region" description="Acidic residues" evidence="11">
    <location>
        <begin position="181"/>
        <end position="199"/>
    </location>
</feature>
<keyword evidence="15" id="KW-1185">Reference proteome</keyword>
<feature type="region of interest" description="Disordered" evidence="11">
    <location>
        <begin position="935"/>
        <end position="971"/>
    </location>
</feature>
<organism evidence="14 15">
    <name type="scientific">Trichomonascus ciferrii</name>
    <dbReference type="NCBI Taxonomy" id="44093"/>
    <lineage>
        <taxon>Eukaryota</taxon>
        <taxon>Fungi</taxon>
        <taxon>Dikarya</taxon>
        <taxon>Ascomycota</taxon>
        <taxon>Saccharomycotina</taxon>
        <taxon>Dipodascomycetes</taxon>
        <taxon>Dipodascales</taxon>
        <taxon>Trichomonascaceae</taxon>
        <taxon>Trichomonascus</taxon>
        <taxon>Trichomonascus ciferrii complex</taxon>
    </lineage>
</organism>
<evidence type="ECO:0000313" key="15">
    <source>
        <dbReference type="Proteomes" id="UP000761534"/>
    </source>
</evidence>
<accession>A0A642VBE4</accession>
<evidence type="ECO:0000256" key="4">
    <source>
        <dbReference type="ARBA" id="ARBA00022763"/>
    </source>
</evidence>
<feature type="region of interest" description="Disordered" evidence="11">
    <location>
        <begin position="800"/>
        <end position="866"/>
    </location>
</feature>
<dbReference type="PROSITE" id="PS51192">
    <property type="entry name" value="HELICASE_ATP_BIND_1"/>
    <property type="match status" value="1"/>
</dbReference>
<dbReference type="InterPro" id="IPR001650">
    <property type="entry name" value="Helicase_C-like"/>
</dbReference>
<dbReference type="PANTHER" id="PTHR45629:SF7">
    <property type="entry name" value="DNA EXCISION REPAIR PROTEIN ERCC-6-RELATED"/>
    <property type="match status" value="1"/>
</dbReference>
<dbReference type="Gene3D" id="3.40.50.10810">
    <property type="entry name" value="Tandem AAA-ATPase domain"/>
    <property type="match status" value="1"/>
</dbReference>
<evidence type="ECO:0000256" key="11">
    <source>
        <dbReference type="SAM" id="MobiDB-lite"/>
    </source>
</evidence>
<name>A0A642VBE4_9ASCO</name>
<evidence type="ECO:0000256" key="8">
    <source>
        <dbReference type="ARBA" id="ARBA00023125"/>
    </source>
</evidence>
<keyword evidence="4" id="KW-0227">DNA damage</keyword>
<sequence>MDERDDELDRKRLNKTQKAKDHYQGQVRRLELRLNDRGLRISQKEKMREEIDQIKRVHLAALDQDLKEINERMASRKNKASEAGIAIAGRLPGESEHDYLVRTGKITPFANSTNFQMGVTGGTGMSHKNLRIPGQELEGINENEGDETEDEVPVRVNLKRKRKRSRGASESDDEYSPKEEEVSEDDDEVGGSLDIEEDVVLSSKPKTLSEELKGMDDGNEAVYEHRLHIWVNKRRGYRKRVGGQDLKGEVEEWFRPHPTEPDAILDGGYKVPGDIYSSLFDYQRTGVQWLWELYNQKTGGIIGDEMGLGKTIQIVTFLAGLHYSGKLDKPALIVCPATVMKQWVSEFQRWWPPLRTVILHSIGSGMDLSKEEVIESTLENTMPDDELPSKSNVKSQAGAKSIVDNVITNGHILVTTYVGMRIYRGFILNREWGYCVLDEGHKIRNPDSDISLTCKQVKTANRIILSGTPMQNNLTELWSLFDFVFPGRLGTLPVFQNQFSVPINIGGYANATNVQVQTAYKCAVVLRDIVSPYLLRRMKVDVAADLPKKSEKVLFCKLTKQQRDAYQSFLKSEEMKSILNGKRQVLFGVDILRKICNHPDLVDRENLLQRPDYIYGSASKSGKLQVVKALVNLWKTQGHRTLLFAQTRQMLDILEIFLNKLDNVTFLRMDGATPIGQRQKLVDRFNEDVSLHVFLLTTRVGGLGVNLTGADRVIIYDPDWNPSTDVQARERAWRLGQKKDVIIYRLMTAGAIEEKIYHRQIFKQFLTNKILKDPKQRRFFKINDLHDLFSLGDADDEGTETGGLFSGLETSTSKSTPKSKSTTKRRKHTNEDDLSKLVNMEGVSGMEDFQGNPEDDDSGSTRSTSNDEDRILQGIFADSGVHSTLEHDAIMDASRPDTVIVEKEASRIASQAAKALRESRRQARKSEVGVPTWTGKFGIAGRFGSPSGPSSRSSTPHSTQSEPVSSSSILQNIRKKKELEENEKVNAKQEVATQGVPSLLSATDKERAALLEKMRDHLAQSPDYMAKSADIIKSCKVRVTGQQEVANIRQMLKEIATWSKDYSKWLLKEEFR</sequence>